<dbReference type="GO" id="GO:0032259">
    <property type="term" value="P:methylation"/>
    <property type="evidence" value="ECO:0007669"/>
    <property type="project" value="UniProtKB-KW"/>
</dbReference>
<accession>A0ABW9Z9L7</accession>
<gene>
    <name evidence="1" type="ORF">GV828_10270</name>
</gene>
<proteinExistence type="predicted"/>
<dbReference type="Proteomes" id="UP000798602">
    <property type="component" value="Unassembled WGS sequence"/>
</dbReference>
<protein>
    <submittedName>
        <fullName evidence="1">Methyltransferase type 11</fullName>
    </submittedName>
</protein>
<dbReference type="EMBL" id="JAABLM010000012">
    <property type="protein sequence ID" value="NBL65586.1"/>
    <property type="molecule type" value="Genomic_DNA"/>
</dbReference>
<keyword evidence="1" id="KW-0489">Methyltransferase</keyword>
<comment type="caution">
    <text evidence="1">The sequence shown here is derived from an EMBL/GenBank/DDBJ whole genome shotgun (WGS) entry which is preliminary data.</text>
</comment>
<sequence length="73" mass="8519">MKIVEIFKTNVQNNKDANNIIVSFLNEYPCYKTNFDLEDEDKIFRVEATQKDIEIAGIIKSIQNLGYSCERIE</sequence>
<keyword evidence="2" id="KW-1185">Reference proteome</keyword>
<keyword evidence="1" id="KW-0808">Transferase</keyword>
<dbReference type="GO" id="GO:0008168">
    <property type="term" value="F:methyltransferase activity"/>
    <property type="evidence" value="ECO:0007669"/>
    <property type="project" value="UniProtKB-KW"/>
</dbReference>
<dbReference type="RefSeq" id="WP_166537413.1">
    <property type="nucleotide sequence ID" value="NZ_JAABLM010000012.1"/>
</dbReference>
<evidence type="ECO:0000313" key="1">
    <source>
        <dbReference type="EMBL" id="NBL65586.1"/>
    </source>
</evidence>
<organism evidence="1 2">
    <name type="scientific">Flavobacterium ichthyis</name>
    <dbReference type="NCBI Taxonomy" id="2698827"/>
    <lineage>
        <taxon>Bacteria</taxon>
        <taxon>Pseudomonadati</taxon>
        <taxon>Bacteroidota</taxon>
        <taxon>Flavobacteriia</taxon>
        <taxon>Flavobacteriales</taxon>
        <taxon>Flavobacteriaceae</taxon>
        <taxon>Flavobacterium</taxon>
    </lineage>
</organism>
<reference evidence="2" key="1">
    <citation type="submission" date="2020-01" db="EMBL/GenBank/DDBJ databases">
        <title>Sphingomonas sp. strain CSW-10.</title>
        <authorList>
            <person name="Chen W.-M."/>
        </authorList>
    </citation>
    <scope>NUCLEOTIDE SEQUENCE [LARGE SCALE GENOMIC DNA]</scope>
    <source>
        <strain evidence="2">NST-5</strain>
    </source>
</reference>
<name>A0ABW9Z9L7_9FLAO</name>
<evidence type="ECO:0000313" key="2">
    <source>
        <dbReference type="Proteomes" id="UP000798602"/>
    </source>
</evidence>